<dbReference type="Proteomes" id="UP001596501">
    <property type="component" value="Unassembled WGS sequence"/>
</dbReference>
<dbReference type="Gene3D" id="3.40.190.10">
    <property type="entry name" value="Periplasmic binding protein-like II"/>
    <property type="match status" value="2"/>
</dbReference>
<reference evidence="7" key="1">
    <citation type="journal article" date="2019" name="Int. J. Syst. Evol. Microbiol.">
        <title>The Global Catalogue of Microorganisms (GCM) 10K type strain sequencing project: providing services to taxonomists for standard genome sequencing and annotation.</title>
        <authorList>
            <consortium name="The Broad Institute Genomics Platform"/>
            <consortium name="The Broad Institute Genome Sequencing Center for Infectious Disease"/>
            <person name="Wu L."/>
            <person name="Ma J."/>
        </authorList>
    </citation>
    <scope>NUCLEOTIDE SEQUENCE [LARGE SCALE GENOMIC DNA]</scope>
    <source>
        <strain evidence="7">CGMCC 1.12371</strain>
    </source>
</reference>
<name>A0ABW2QGF2_9BURK</name>
<evidence type="ECO:0000256" key="2">
    <source>
        <dbReference type="ARBA" id="ARBA00023015"/>
    </source>
</evidence>
<dbReference type="Pfam" id="PF03466">
    <property type="entry name" value="LysR_substrate"/>
    <property type="match status" value="1"/>
</dbReference>
<dbReference type="EMBL" id="JBHTCA010000003">
    <property type="protein sequence ID" value="MFC7408521.1"/>
    <property type="molecule type" value="Genomic_DNA"/>
</dbReference>
<evidence type="ECO:0000313" key="7">
    <source>
        <dbReference type="Proteomes" id="UP001596501"/>
    </source>
</evidence>
<dbReference type="SUPFAM" id="SSF46785">
    <property type="entry name" value="Winged helix' DNA-binding domain"/>
    <property type="match status" value="1"/>
</dbReference>
<accession>A0ABW2QGF2</accession>
<comment type="similarity">
    <text evidence="1">Belongs to the LysR transcriptional regulatory family.</text>
</comment>
<gene>
    <name evidence="6" type="ORF">ACFQPB_06575</name>
</gene>
<dbReference type="InterPro" id="IPR036388">
    <property type="entry name" value="WH-like_DNA-bd_sf"/>
</dbReference>
<dbReference type="PANTHER" id="PTHR30419:SF30">
    <property type="entry name" value="LYSR FAMILY TRANSCRIPTIONAL REGULATOR"/>
    <property type="match status" value="1"/>
</dbReference>
<dbReference type="InterPro" id="IPR005119">
    <property type="entry name" value="LysR_subst-bd"/>
</dbReference>
<comment type="caution">
    <text evidence="6">The sequence shown here is derived from an EMBL/GenBank/DDBJ whole genome shotgun (WGS) entry which is preliminary data.</text>
</comment>
<evidence type="ECO:0000256" key="1">
    <source>
        <dbReference type="ARBA" id="ARBA00009437"/>
    </source>
</evidence>
<evidence type="ECO:0000313" key="6">
    <source>
        <dbReference type="EMBL" id="MFC7408521.1"/>
    </source>
</evidence>
<dbReference type="PANTHER" id="PTHR30419">
    <property type="entry name" value="HTH-TYPE TRANSCRIPTIONAL REGULATOR YBHD"/>
    <property type="match status" value="1"/>
</dbReference>
<evidence type="ECO:0000256" key="4">
    <source>
        <dbReference type="ARBA" id="ARBA00023163"/>
    </source>
</evidence>
<dbReference type="SUPFAM" id="SSF53850">
    <property type="entry name" value="Periplasmic binding protein-like II"/>
    <property type="match status" value="1"/>
</dbReference>
<dbReference type="CDD" id="cd05466">
    <property type="entry name" value="PBP2_LTTR_substrate"/>
    <property type="match status" value="1"/>
</dbReference>
<dbReference type="InterPro" id="IPR036390">
    <property type="entry name" value="WH_DNA-bd_sf"/>
</dbReference>
<dbReference type="InterPro" id="IPR050950">
    <property type="entry name" value="HTH-type_LysR_regulators"/>
</dbReference>
<dbReference type="Gene3D" id="1.10.10.10">
    <property type="entry name" value="Winged helix-like DNA-binding domain superfamily/Winged helix DNA-binding domain"/>
    <property type="match status" value="1"/>
</dbReference>
<proteinExistence type="inferred from homology"/>
<protein>
    <submittedName>
        <fullName evidence="6">LysR substrate-binding domain-containing protein</fullName>
    </submittedName>
</protein>
<dbReference type="PROSITE" id="PS50931">
    <property type="entry name" value="HTH_LYSR"/>
    <property type="match status" value="1"/>
</dbReference>
<keyword evidence="2" id="KW-0805">Transcription regulation</keyword>
<dbReference type="RefSeq" id="WP_382220895.1">
    <property type="nucleotide sequence ID" value="NZ_JBHTCA010000003.1"/>
</dbReference>
<organism evidence="6 7">
    <name type="scientific">Hydrogenophaga atypica</name>
    <dbReference type="NCBI Taxonomy" id="249409"/>
    <lineage>
        <taxon>Bacteria</taxon>
        <taxon>Pseudomonadati</taxon>
        <taxon>Pseudomonadota</taxon>
        <taxon>Betaproteobacteria</taxon>
        <taxon>Burkholderiales</taxon>
        <taxon>Comamonadaceae</taxon>
        <taxon>Hydrogenophaga</taxon>
    </lineage>
</organism>
<dbReference type="InterPro" id="IPR000847">
    <property type="entry name" value="LysR_HTH_N"/>
</dbReference>
<keyword evidence="7" id="KW-1185">Reference proteome</keyword>
<keyword evidence="4" id="KW-0804">Transcription</keyword>
<evidence type="ECO:0000259" key="5">
    <source>
        <dbReference type="PROSITE" id="PS50931"/>
    </source>
</evidence>
<sequence length="296" mass="32472">MTLVQLRHLIALARVGSFVKASDVLCMTQPALSRSIKSLEDELGQLLFDRIGKRIELTAFGQEVLVRSQALVEEAEQLKHSGRRLSADDSGRIRLGLSSGPGAMLSAPLMAHFAKHFPKFHVDIVRANTSSLAQMLRDRQLDALVVDIRSLRPAPDLKVSHIVEMDGTFMCRRGHPLADLPKVSFKNVASYPVASTPLSDELARILVERYGERAHPDVLVKFSSDEISHMIQVTEQTDTVLLAIRACAPHLVELPVIPPLKAKARFGLVTVANKAEALFLPEVRRLIDAVMGAAGT</sequence>
<dbReference type="Pfam" id="PF00126">
    <property type="entry name" value="HTH_1"/>
    <property type="match status" value="1"/>
</dbReference>
<feature type="domain" description="HTH lysR-type" evidence="5">
    <location>
        <begin position="1"/>
        <end position="58"/>
    </location>
</feature>
<keyword evidence="3" id="KW-0238">DNA-binding</keyword>
<evidence type="ECO:0000256" key="3">
    <source>
        <dbReference type="ARBA" id="ARBA00023125"/>
    </source>
</evidence>
<dbReference type="PRINTS" id="PR00039">
    <property type="entry name" value="HTHLYSR"/>
</dbReference>